<evidence type="ECO:0000313" key="4">
    <source>
        <dbReference type="Proteomes" id="UP000249396"/>
    </source>
</evidence>
<name>A0A2W4S8Y8_9GAMM</name>
<feature type="domain" description="Putative beta-lactamase-inhibitor-like PepSY-like" evidence="2">
    <location>
        <begin position="91"/>
        <end position="153"/>
    </location>
</feature>
<gene>
    <name evidence="3" type="ORF">DM484_28565</name>
</gene>
<dbReference type="InterPro" id="IPR021533">
    <property type="entry name" value="PepSY-like"/>
</dbReference>
<dbReference type="EMBL" id="QJPH01000558">
    <property type="protein sequence ID" value="PZN70314.1"/>
    <property type="molecule type" value="Genomic_DNA"/>
</dbReference>
<dbReference type="AlphaFoldDB" id="A0A2W4S8Y8"/>
<sequence length="157" mass="17180">MKTPLLTFVLATSLAIFSLHADAGDKELKKGQVPQPVLDAFAKARPNAKVKEFEKDTKDGKIVFAIEFKENGIESEYVFSPDGTLLGSGEEIKPAELPPAVAEAIKKAHPQAKIKEAKRKLLPDGTVSHFEVEVKEGHKEFELEIDPSGNILKTESD</sequence>
<accession>A0A2W4S8Y8</accession>
<feature type="signal peptide" evidence="1">
    <location>
        <begin position="1"/>
        <end position="21"/>
    </location>
</feature>
<proteinExistence type="predicted"/>
<feature type="domain" description="Putative beta-lactamase-inhibitor-like PepSY-like" evidence="2">
    <location>
        <begin position="26"/>
        <end position="86"/>
    </location>
</feature>
<comment type="caution">
    <text evidence="3">The sequence shown here is derived from an EMBL/GenBank/DDBJ whole genome shotgun (WGS) entry which is preliminary data.</text>
</comment>
<dbReference type="SUPFAM" id="SSF160574">
    <property type="entry name" value="BT0923-like"/>
    <property type="match status" value="1"/>
</dbReference>
<dbReference type="Proteomes" id="UP000249396">
    <property type="component" value="Unassembled WGS sequence"/>
</dbReference>
<organism evidence="3 4">
    <name type="scientific">Candidatus Methylumidiphilus alinenensis</name>
    <dbReference type="NCBI Taxonomy" id="2202197"/>
    <lineage>
        <taxon>Bacteria</taxon>
        <taxon>Pseudomonadati</taxon>
        <taxon>Pseudomonadota</taxon>
        <taxon>Gammaproteobacteria</taxon>
        <taxon>Methylococcales</taxon>
        <taxon>Candidatus Methylumidiphilus</taxon>
    </lineage>
</organism>
<protein>
    <recommendedName>
        <fullName evidence="2">Putative beta-lactamase-inhibitor-like PepSY-like domain-containing protein</fullName>
    </recommendedName>
</protein>
<evidence type="ECO:0000259" key="2">
    <source>
        <dbReference type="Pfam" id="PF11396"/>
    </source>
</evidence>
<evidence type="ECO:0000313" key="3">
    <source>
        <dbReference type="EMBL" id="PZN70314.1"/>
    </source>
</evidence>
<keyword evidence="1" id="KW-0732">Signal</keyword>
<evidence type="ECO:0000256" key="1">
    <source>
        <dbReference type="SAM" id="SignalP"/>
    </source>
</evidence>
<dbReference type="Pfam" id="PF11396">
    <property type="entry name" value="PepSY_like"/>
    <property type="match status" value="2"/>
</dbReference>
<feature type="chain" id="PRO_5015854330" description="Putative beta-lactamase-inhibitor-like PepSY-like domain-containing protein" evidence="1">
    <location>
        <begin position="22"/>
        <end position="157"/>
    </location>
</feature>
<reference evidence="3 4" key="1">
    <citation type="journal article" date="2018" name="Aquat. Microb. Ecol.">
        <title>Gammaproteobacterial methanotrophs dominate.</title>
        <authorList>
            <person name="Rissanen A.J."/>
            <person name="Saarenheimo J."/>
            <person name="Tiirola M."/>
            <person name="Peura S."/>
            <person name="Aalto S.L."/>
            <person name="Karvinen A."/>
            <person name="Nykanen H."/>
        </authorList>
    </citation>
    <scope>NUCLEOTIDE SEQUENCE [LARGE SCALE GENOMIC DNA]</scope>
    <source>
        <strain evidence="3">AMbin10</strain>
    </source>
</reference>
<dbReference type="Gene3D" id="3.10.450.360">
    <property type="match status" value="1"/>
</dbReference>